<proteinExistence type="predicted"/>
<keyword evidence="4" id="KW-1185">Reference proteome</keyword>
<keyword evidence="2" id="KW-1133">Transmembrane helix</keyword>
<keyword evidence="2" id="KW-0812">Transmembrane</keyword>
<sequence length="376" mass="42276">MDSKKLKDAVNRKISDKPLYTEEDRRRFYSKTKKNKLWSIKVPALPHILTLLLILLLVGGATVFLNGTSSPFQSANDPVSDENGVGENPSEQGEVNIAQKVKEIKGTFSYQLNVEEAETTFNSNSSLTYMKKNPVTGVETLTSEFMYYDGESFVHKEDMTLTGKDYKEGKPALSFEITWGADKQADSAILVYYSEAEGRVVEEKFTSDGFIYDVDGEKIQIKNHLQMQELVLEAIGESIGKNSKPITEKDLSLVKELTIDGSEFHGIYDIKGKAEHFSMMENLEHLTLKQAAIPPELLKEIPNLRKVTFRGPSIMDLSSVSEGLQKITHINIKNSSFRGNAEDLMTLQNLKVVILDKSNVPDWKRLEEAGIEVREK</sequence>
<dbReference type="RefSeq" id="WP_197317116.1">
    <property type="nucleotide sequence ID" value="NZ_JADZSC010000002.1"/>
</dbReference>
<gene>
    <name evidence="3" type="ORF">H0267_09700</name>
</gene>
<feature type="transmembrane region" description="Helical" evidence="2">
    <location>
        <begin position="44"/>
        <end position="65"/>
    </location>
</feature>
<accession>A0A931HVU8</accession>
<evidence type="ECO:0000313" key="3">
    <source>
        <dbReference type="EMBL" id="MBH0230484.1"/>
    </source>
</evidence>
<comment type="caution">
    <text evidence="3">The sequence shown here is derived from an EMBL/GenBank/DDBJ whole genome shotgun (WGS) entry which is preliminary data.</text>
</comment>
<dbReference type="EMBL" id="JADZSC010000002">
    <property type="protein sequence ID" value="MBH0230484.1"/>
    <property type="molecule type" value="Genomic_DNA"/>
</dbReference>
<dbReference type="InterPro" id="IPR032675">
    <property type="entry name" value="LRR_dom_sf"/>
</dbReference>
<reference evidence="3 4" key="1">
    <citation type="journal article" date="2005" name="Int. J. Syst. Evol. Microbiol.">
        <title>Halobacillus yeomjeoni sp. nov., isolated from a marine solar saltern in Korea.</title>
        <authorList>
            <person name="Yoon J.H."/>
            <person name="Kang S.J."/>
            <person name="Lee C.H."/>
            <person name="Oh H.W."/>
            <person name="Oh T.K."/>
        </authorList>
    </citation>
    <scope>NUCLEOTIDE SEQUENCE [LARGE SCALE GENOMIC DNA]</scope>
    <source>
        <strain evidence="3 4">KCTC 3957</strain>
    </source>
</reference>
<keyword evidence="2" id="KW-0472">Membrane</keyword>
<name>A0A931HVU8_9BACI</name>
<dbReference type="Gene3D" id="3.80.10.10">
    <property type="entry name" value="Ribonuclease Inhibitor"/>
    <property type="match status" value="1"/>
</dbReference>
<evidence type="ECO:0000313" key="4">
    <source>
        <dbReference type="Proteomes" id="UP000614490"/>
    </source>
</evidence>
<evidence type="ECO:0000256" key="2">
    <source>
        <dbReference type="SAM" id="Phobius"/>
    </source>
</evidence>
<dbReference type="SUPFAM" id="SSF52047">
    <property type="entry name" value="RNI-like"/>
    <property type="match status" value="1"/>
</dbReference>
<dbReference type="AlphaFoldDB" id="A0A931HVU8"/>
<protein>
    <submittedName>
        <fullName evidence="3">Uncharacterized protein</fullName>
    </submittedName>
</protein>
<evidence type="ECO:0000256" key="1">
    <source>
        <dbReference type="SAM" id="MobiDB-lite"/>
    </source>
</evidence>
<organism evidence="3 4">
    <name type="scientific">Halobacillus yeomjeoni</name>
    <dbReference type="NCBI Taxonomy" id="311194"/>
    <lineage>
        <taxon>Bacteria</taxon>
        <taxon>Bacillati</taxon>
        <taxon>Bacillota</taxon>
        <taxon>Bacilli</taxon>
        <taxon>Bacillales</taxon>
        <taxon>Bacillaceae</taxon>
        <taxon>Halobacillus</taxon>
    </lineage>
</organism>
<dbReference type="Proteomes" id="UP000614490">
    <property type="component" value="Unassembled WGS sequence"/>
</dbReference>
<feature type="region of interest" description="Disordered" evidence="1">
    <location>
        <begin position="72"/>
        <end position="92"/>
    </location>
</feature>